<protein>
    <recommendedName>
        <fullName evidence="5 9">Hydroxymethylbilane synthase</fullName>
        <ecNumber evidence="5 9">2.5.1.61</ecNumber>
    </recommendedName>
</protein>
<dbReference type="InterPro" id="IPR022419">
    <property type="entry name" value="Porphobilin_deaminase_cofac_BS"/>
</dbReference>
<proteinExistence type="inferred from homology"/>
<dbReference type="InterPro" id="IPR022417">
    <property type="entry name" value="Porphobilin_deaminase_N"/>
</dbReference>
<dbReference type="Pfam" id="PF01379">
    <property type="entry name" value="Porphobil_deam"/>
    <property type="match status" value="1"/>
</dbReference>
<dbReference type="InterPro" id="IPR022418">
    <property type="entry name" value="Porphobilinogen_deaminase_C"/>
</dbReference>
<keyword evidence="13" id="KW-1185">Reference proteome</keyword>
<reference evidence="12 13" key="2">
    <citation type="journal article" date="2011" name="J. Antibiot.">
        <title>Furaquinocins I and J: novel polyketide isoprenoid hybrid compounds from Streptomyces reveromyceticus SN-593.</title>
        <authorList>
            <person name="Panthee S."/>
            <person name="Takahashi S."/>
            <person name="Takagi H."/>
            <person name="Nogawa T."/>
            <person name="Oowada E."/>
            <person name="Uramoto M."/>
            <person name="Osada H."/>
        </authorList>
    </citation>
    <scope>NUCLEOTIDE SEQUENCE [LARGE SCALE GENOMIC DNA]</scope>
    <source>
        <strain evidence="12 13">SN-593</strain>
    </source>
</reference>
<dbReference type="GO" id="GO:0005737">
    <property type="term" value="C:cytoplasm"/>
    <property type="evidence" value="ECO:0007669"/>
    <property type="project" value="UniProtKB-UniRule"/>
</dbReference>
<dbReference type="Gene3D" id="3.30.160.40">
    <property type="entry name" value="Porphobilinogen deaminase, C-terminal domain"/>
    <property type="match status" value="1"/>
</dbReference>
<dbReference type="SUPFAM" id="SSF54782">
    <property type="entry name" value="Porphobilinogen deaminase (hydroxymethylbilane synthase), C-terminal domain"/>
    <property type="match status" value="1"/>
</dbReference>
<evidence type="ECO:0000256" key="8">
    <source>
        <dbReference type="ARBA" id="ARBA00048169"/>
    </source>
</evidence>
<dbReference type="SUPFAM" id="SSF53850">
    <property type="entry name" value="Periplasmic binding protein-like II"/>
    <property type="match status" value="1"/>
</dbReference>
<keyword evidence="7" id="KW-0627">Porphyrin biosynthesis</keyword>
<evidence type="ECO:0000256" key="5">
    <source>
        <dbReference type="ARBA" id="ARBA00012655"/>
    </source>
</evidence>
<dbReference type="Gene3D" id="3.40.190.10">
    <property type="entry name" value="Periplasmic binding protein-like II"/>
    <property type="match status" value="2"/>
</dbReference>
<comment type="function">
    <text evidence="2">Tetrapolymerization of the monopyrrole PBG into the hydroxymethylbilane pre-uroporphyrinogen in several discrete steps.</text>
</comment>
<feature type="domain" description="Porphobilinogen deaminase C-terminal" evidence="11">
    <location>
        <begin position="236"/>
        <end position="307"/>
    </location>
</feature>
<evidence type="ECO:0000256" key="4">
    <source>
        <dbReference type="ARBA" id="ARBA00005638"/>
    </source>
</evidence>
<reference evidence="12 13" key="3">
    <citation type="journal article" date="2011" name="Nat. Chem. Biol.">
        <title>Reveromycin A biosynthesis uses RevG and RevJ for stereospecific spiroacetal formation.</title>
        <authorList>
            <person name="Takahashi S."/>
            <person name="Toyoda A."/>
            <person name="Sekiyama Y."/>
            <person name="Takagi H."/>
            <person name="Nogawa T."/>
            <person name="Uramoto M."/>
            <person name="Suzuki R."/>
            <person name="Koshino H."/>
            <person name="Kumano T."/>
            <person name="Panthee S."/>
            <person name="Dairi T."/>
            <person name="Ishikawa J."/>
            <person name="Ikeda H."/>
            <person name="Sakaki Y."/>
            <person name="Osada H."/>
        </authorList>
    </citation>
    <scope>NUCLEOTIDE SEQUENCE [LARGE SCALE GENOMIC DNA]</scope>
    <source>
        <strain evidence="12 13">SN-593</strain>
    </source>
</reference>
<evidence type="ECO:0000313" key="12">
    <source>
        <dbReference type="EMBL" id="BBA98606.1"/>
    </source>
</evidence>
<dbReference type="GO" id="GO:0006783">
    <property type="term" value="P:heme biosynthetic process"/>
    <property type="evidence" value="ECO:0007669"/>
    <property type="project" value="TreeGrafter"/>
</dbReference>
<feature type="domain" description="Porphobilinogen deaminase N-terminal" evidence="10">
    <location>
        <begin position="6"/>
        <end position="222"/>
    </location>
</feature>
<dbReference type="Proteomes" id="UP000595703">
    <property type="component" value="Chromosome"/>
</dbReference>
<organism evidence="12 13">
    <name type="scientific">Actinacidiphila reveromycinica</name>
    <dbReference type="NCBI Taxonomy" id="659352"/>
    <lineage>
        <taxon>Bacteria</taxon>
        <taxon>Bacillati</taxon>
        <taxon>Actinomycetota</taxon>
        <taxon>Actinomycetes</taxon>
        <taxon>Kitasatosporales</taxon>
        <taxon>Streptomycetaceae</taxon>
        <taxon>Actinacidiphila</taxon>
    </lineage>
</organism>
<gene>
    <name evidence="12" type="ORF">RVR_4856</name>
</gene>
<comment type="cofactor">
    <cofactor evidence="1">
        <name>dipyrromethane</name>
        <dbReference type="ChEBI" id="CHEBI:60342"/>
    </cofactor>
</comment>
<comment type="pathway">
    <text evidence="3">Porphyrin-containing compound metabolism; protoporphyrin-IX biosynthesis; coproporphyrinogen-III from 5-aminolevulinate: step 2/4.</text>
</comment>
<evidence type="ECO:0000256" key="1">
    <source>
        <dbReference type="ARBA" id="ARBA00001916"/>
    </source>
</evidence>
<evidence type="ECO:0000256" key="2">
    <source>
        <dbReference type="ARBA" id="ARBA00002869"/>
    </source>
</evidence>
<comment type="similarity">
    <text evidence="4">Belongs to the HMBS family.</text>
</comment>
<dbReference type="PANTHER" id="PTHR11557">
    <property type="entry name" value="PORPHOBILINOGEN DEAMINASE"/>
    <property type="match status" value="1"/>
</dbReference>
<dbReference type="AlphaFoldDB" id="A0A7U3UTS2"/>
<dbReference type="EMBL" id="AP018365">
    <property type="protein sequence ID" value="BBA98606.1"/>
    <property type="molecule type" value="Genomic_DNA"/>
</dbReference>
<dbReference type="PROSITE" id="PS00533">
    <property type="entry name" value="PORPHOBILINOGEN_DEAM"/>
    <property type="match status" value="1"/>
</dbReference>
<comment type="catalytic activity">
    <reaction evidence="8">
        <text>4 porphobilinogen + H2O = hydroxymethylbilane + 4 NH4(+)</text>
        <dbReference type="Rhea" id="RHEA:13185"/>
        <dbReference type="ChEBI" id="CHEBI:15377"/>
        <dbReference type="ChEBI" id="CHEBI:28938"/>
        <dbReference type="ChEBI" id="CHEBI:57845"/>
        <dbReference type="ChEBI" id="CHEBI:58126"/>
        <dbReference type="EC" id="2.5.1.61"/>
    </reaction>
</comment>
<dbReference type="FunFam" id="3.30.160.40:FF:000001">
    <property type="entry name" value="Porphobilinogen deaminase"/>
    <property type="match status" value="1"/>
</dbReference>
<evidence type="ECO:0000313" key="13">
    <source>
        <dbReference type="Proteomes" id="UP000595703"/>
    </source>
</evidence>
<evidence type="ECO:0000256" key="3">
    <source>
        <dbReference type="ARBA" id="ARBA00004735"/>
    </source>
</evidence>
<evidence type="ECO:0000256" key="7">
    <source>
        <dbReference type="ARBA" id="ARBA00023244"/>
    </source>
</evidence>
<name>A0A7U3UTS2_9ACTN</name>
<evidence type="ECO:0000259" key="10">
    <source>
        <dbReference type="Pfam" id="PF01379"/>
    </source>
</evidence>
<dbReference type="PIRSF" id="PIRSF001438">
    <property type="entry name" value="4pyrrol_synth_OHMeBilane_synth"/>
    <property type="match status" value="1"/>
</dbReference>
<dbReference type="KEGG" id="arev:RVR_4856"/>
<reference evidence="12 13" key="4">
    <citation type="journal article" date="2020" name="Sci. Rep.">
        <title>beta-carboline chemical signals induce reveromycin production through a LuxR family regulator in Streptomyces sp. SN-593.</title>
        <authorList>
            <person name="Panthee S."/>
            <person name="Kito N."/>
            <person name="Hayashi T."/>
            <person name="Shimizu T."/>
            <person name="Ishikawa J."/>
            <person name="Hamamoto H."/>
            <person name="Osada H."/>
            <person name="Takahashi S."/>
        </authorList>
    </citation>
    <scope>NUCLEOTIDE SEQUENCE [LARGE SCALE GENOMIC DNA]</scope>
    <source>
        <strain evidence="12 13">SN-593</strain>
    </source>
</reference>
<dbReference type="GO" id="GO:0004418">
    <property type="term" value="F:hydroxymethylbilane synthase activity"/>
    <property type="evidence" value="ECO:0007669"/>
    <property type="project" value="UniProtKB-UniRule"/>
</dbReference>
<dbReference type="RefSeq" id="WP_202234728.1">
    <property type="nucleotide sequence ID" value="NZ_AP018365.1"/>
</dbReference>
<dbReference type="PANTHER" id="PTHR11557:SF0">
    <property type="entry name" value="PORPHOBILINOGEN DEAMINASE"/>
    <property type="match status" value="1"/>
</dbReference>
<keyword evidence="6" id="KW-0808">Transferase</keyword>
<dbReference type="EC" id="2.5.1.61" evidence="5 9"/>
<dbReference type="Pfam" id="PF03900">
    <property type="entry name" value="Porphobil_deamC"/>
    <property type="match status" value="1"/>
</dbReference>
<reference evidence="12 13" key="1">
    <citation type="journal article" date="2010" name="J. Bacteriol.">
        <title>Biochemical characterization of a novel indole prenyltransferase from Streptomyces sp. SN-593.</title>
        <authorList>
            <person name="Takahashi S."/>
            <person name="Takagi H."/>
            <person name="Toyoda A."/>
            <person name="Uramoto M."/>
            <person name="Nogawa T."/>
            <person name="Ueki M."/>
            <person name="Sakaki Y."/>
            <person name="Osada H."/>
        </authorList>
    </citation>
    <scope>NUCLEOTIDE SEQUENCE [LARGE SCALE GENOMIC DNA]</scope>
    <source>
        <strain evidence="12 13">SN-593</strain>
    </source>
</reference>
<dbReference type="PRINTS" id="PR00151">
    <property type="entry name" value="PORPHBDMNASE"/>
</dbReference>
<evidence type="ECO:0000256" key="9">
    <source>
        <dbReference type="NCBIfam" id="TIGR00212"/>
    </source>
</evidence>
<accession>A0A7U3UTS2</accession>
<dbReference type="InterPro" id="IPR036803">
    <property type="entry name" value="Porphobilinogen_deaminase_C_sf"/>
</dbReference>
<dbReference type="InterPro" id="IPR000860">
    <property type="entry name" value="HemC"/>
</dbReference>
<evidence type="ECO:0000256" key="6">
    <source>
        <dbReference type="ARBA" id="ARBA00022679"/>
    </source>
</evidence>
<sequence length="320" mass="33738">MKTPTVRIGTRSSPMALAQAHLVADLLRKERPGLQVELVPVTTEADRWHGDLSALGGKGLFVKQIDVMLQRGEVDLAVHCVKDVPGDTPLPEGLAVAAHLPRDDVRDVLLFPEDSARRTLDDLPHGAVVATSAVRRRAQLQRLRPDLEIVRVRGAVGSRIDKLDGRKPVDTARPDAMVLASSGLARLELTGRACQVFTVGQILPAVGAGALALECRADDADTAGLVARLDHARTTAEVTAERAMLHDLRGHCNSPIAGHCTTTADGRLALRGMVFSADGSTVLDAEATGGTADTPAALGSRVAAALLGRGAREIIEAIPH</sequence>
<dbReference type="NCBIfam" id="TIGR00212">
    <property type="entry name" value="hemC"/>
    <property type="match status" value="1"/>
</dbReference>
<evidence type="ECO:0000259" key="11">
    <source>
        <dbReference type="Pfam" id="PF03900"/>
    </source>
</evidence>